<organism evidence="9 10">
    <name type="scientific">Marivivens niveibacter</name>
    <dbReference type="NCBI Taxonomy" id="1930667"/>
    <lineage>
        <taxon>Bacteria</taxon>
        <taxon>Pseudomonadati</taxon>
        <taxon>Pseudomonadota</taxon>
        <taxon>Alphaproteobacteria</taxon>
        <taxon>Rhodobacterales</taxon>
        <taxon>Paracoccaceae</taxon>
        <taxon>Marivivens group</taxon>
        <taxon>Marivivens</taxon>
    </lineage>
</organism>
<dbReference type="Proteomes" id="UP000194664">
    <property type="component" value="Unassembled WGS sequence"/>
</dbReference>
<dbReference type="GO" id="GO:0015940">
    <property type="term" value="P:pantothenate biosynthetic process"/>
    <property type="evidence" value="ECO:0007669"/>
    <property type="project" value="UniProtKB-UniPathway"/>
</dbReference>
<dbReference type="InterPro" id="IPR008927">
    <property type="entry name" value="6-PGluconate_DH-like_C_sf"/>
</dbReference>
<feature type="domain" description="Ketopantoate reductase C-terminal" evidence="8">
    <location>
        <begin position="194"/>
        <end position="310"/>
    </location>
</feature>
<evidence type="ECO:0000259" key="8">
    <source>
        <dbReference type="Pfam" id="PF08546"/>
    </source>
</evidence>
<dbReference type="Pfam" id="PF02558">
    <property type="entry name" value="ApbA"/>
    <property type="match status" value="1"/>
</dbReference>
<evidence type="ECO:0000256" key="5">
    <source>
        <dbReference type="ARBA" id="ARBA00032024"/>
    </source>
</evidence>
<evidence type="ECO:0000256" key="2">
    <source>
        <dbReference type="ARBA" id="ARBA00013014"/>
    </source>
</evidence>
<dbReference type="Gene3D" id="3.40.50.720">
    <property type="entry name" value="NAD(P)-binding Rossmann-like Domain"/>
    <property type="match status" value="1"/>
</dbReference>
<protein>
    <recommendedName>
        <fullName evidence="3">2-dehydropantoate 2-reductase</fullName>
        <ecNumber evidence="2">1.1.1.169</ecNumber>
    </recommendedName>
    <alternativeName>
        <fullName evidence="5">Ketopantoate reductase</fullName>
    </alternativeName>
</protein>
<dbReference type="RefSeq" id="WP_086451104.1">
    <property type="nucleotide sequence ID" value="NZ_MSPP01000002.1"/>
</dbReference>
<evidence type="ECO:0000256" key="4">
    <source>
        <dbReference type="ARBA" id="ARBA00022655"/>
    </source>
</evidence>
<dbReference type="InterPro" id="IPR013332">
    <property type="entry name" value="KPR_N"/>
</dbReference>
<dbReference type="InterPro" id="IPR013752">
    <property type="entry name" value="KPA_reductase"/>
</dbReference>
<evidence type="ECO:0000313" key="10">
    <source>
        <dbReference type="Proteomes" id="UP000194664"/>
    </source>
</evidence>
<dbReference type="SUPFAM" id="SSF51735">
    <property type="entry name" value="NAD(P)-binding Rossmann-fold domains"/>
    <property type="match status" value="1"/>
</dbReference>
<dbReference type="InterPro" id="IPR051402">
    <property type="entry name" value="KPR-Related"/>
</dbReference>
<dbReference type="PANTHER" id="PTHR21708:SF45">
    <property type="entry name" value="2-DEHYDROPANTOATE 2-REDUCTASE"/>
    <property type="match status" value="1"/>
</dbReference>
<dbReference type="GO" id="GO:0005737">
    <property type="term" value="C:cytoplasm"/>
    <property type="evidence" value="ECO:0007669"/>
    <property type="project" value="TreeGrafter"/>
</dbReference>
<dbReference type="EC" id="1.1.1.169" evidence="2"/>
<dbReference type="GO" id="GO:0008677">
    <property type="term" value="F:2-dehydropantoate 2-reductase activity"/>
    <property type="evidence" value="ECO:0007669"/>
    <property type="project" value="UniProtKB-EC"/>
</dbReference>
<comment type="pathway">
    <text evidence="1">Cofactor biosynthesis; (R)-pantothenate biosynthesis; (R)-pantoate from 3-methyl-2-oxobutanoate: step 2/2.</text>
</comment>
<dbReference type="EMBL" id="MSPP01000002">
    <property type="protein sequence ID" value="OUD09769.1"/>
    <property type="molecule type" value="Genomic_DNA"/>
</dbReference>
<evidence type="ECO:0000256" key="3">
    <source>
        <dbReference type="ARBA" id="ARBA00019465"/>
    </source>
</evidence>
<evidence type="ECO:0000259" key="7">
    <source>
        <dbReference type="Pfam" id="PF02558"/>
    </source>
</evidence>
<keyword evidence="4" id="KW-0566">Pantothenate biosynthesis</keyword>
<evidence type="ECO:0000256" key="1">
    <source>
        <dbReference type="ARBA" id="ARBA00004994"/>
    </source>
</evidence>
<dbReference type="UniPathway" id="UPA00028">
    <property type="reaction ID" value="UER00004"/>
</dbReference>
<proteinExistence type="predicted"/>
<dbReference type="Gene3D" id="1.10.1040.10">
    <property type="entry name" value="N-(1-d-carboxylethyl)-l-norvaline Dehydrogenase, domain 2"/>
    <property type="match status" value="1"/>
</dbReference>
<dbReference type="InterPro" id="IPR013328">
    <property type="entry name" value="6PGD_dom2"/>
</dbReference>
<accession>A0A251WZ66</accession>
<dbReference type="OrthoDB" id="9796561at2"/>
<sequence length="340" mass="35652">MTLKIGIIGAGNIGTAMATLVAQSGAMVNVAARGDRLAAIQSRGTSLIDRGSRFTARPIAAPTITDAMDAVFVCVKSQSLASAILANAAAISQDTLVIPMVNGMPFWFNAKGSDIGSVPFLDPKGDLAKLLKPRQILGAVLLMTVRMDDESCAISSNTPTLSIGPIVGSADTNRIDALLQVLEAGGIRTDLCGDIRQKVLVKLLANIATNPLTALTGAMLNEVGTNPALREVALKLADEFRSWANGAGYDLPSNDWLTDLFIDAGDFPTSMLQDARAGRALELDTICKAPLEMARRAGGDMPFLSHLITEIETATSLPAAADQVPTALARLFTLSEFSEG</sequence>
<gene>
    <name evidence="9" type="ORF">BVC71_08040</name>
</gene>
<name>A0A251WZ66_9RHOB</name>
<dbReference type="Pfam" id="PF08546">
    <property type="entry name" value="ApbA_C"/>
    <property type="match status" value="1"/>
</dbReference>
<evidence type="ECO:0000313" key="9">
    <source>
        <dbReference type="EMBL" id="OUD09769.1"/>
    </source>
</evidence>
<dbReference type="PANTHER" id="PTHR21708">
    <property type="entry name" value="PROBABLE 2-DEHYDROPANTOATE 2-REDUCTASE"/>
    <property type="match status" value="1"/>
</dbReference>
<evidence type="ECO:0000256" key="6">
    <source>
        <dbReference type="ARBA" id="ARBA00048793"/>
    </source>
</evidence>
<feature type="domain" description="Ketopantoate reductase N-terminal" evidence="7">
    <location>
        <begin position="5"/>
        <end position="104"/>
    </location>
</feature>
<dbReference type="AlphaFoldDB" id="A0A251WZ66"/>
<keyword evidence="10" id="KW-1185">Reference proteome</keyword>
<dbReference type="InterPro" id="IPR036291">
    <property type="entry name" value="NAD(P)-bd_dom_sf"/>
</dbReference>
<dbReference type="SUPFAM" id="SSF48179">
    <property type="entry name" value="6-phosphogluconate dehydrogenase C-terminal domain-like"/>
    <property type="match status" value="1"/>
</dbReference>
<comment type="caution">
    <text evidence="9">The sequence shown here is derived from an EMBL/GenBank/DDBJ whole genome shotgun (WGS) entry which is preliminary data.</text>
</comment>
<reference evidence="9 10" key="1">
    <citation type="submission" date="2016-12" db="EMBL/GenBank/DDBJ databases">
        <title>The draft genome sequence of HSLHS2.</title>
        <authorList>
            <person name="Hu D."/>
            <person name="Wang L."/>
            <person name="Shao Z."/>
        </authorList>
    </citation>
    <scope>NUCLEOTIDE SEQUENCE [LARGE SCALE GENOMIC DNA]</scope>
    <source>
        <strain evidence="9">MCCC 1A06712</strain>
    </source>
</reference>
<comment type="catalytic activity">
    <reaction evidence="6">
        <text>(R)-pantoate + NADP(+) = 2-dehydropantoate + NADPH + H(+)</text>
        <dbReference type="Rhea" id="RHEA:16233"/>
        <dbReference type="ChEBI" id="CHEBI:11561"/>
        <dbReference type="ChEBI" id="CHEBI:15378"/>
        <dbReference type="ChEBI" id="CHEBI:15980"/>
        <dbReference type="ChEBI" id="CHEBI:57783"/>
        <dbReference type="ChEBI" id="CHEBI:58349"/>
        <dbReference type="EC" id="1.1.1.169"/>
    </reaction>
</comment>